<gene>
    <name evidence="3" type="ORF">EDC22_11316</name>
</gene>
<evidence type="ECO:0000313" key="4">
    <source>
        <dbReference type="Proteomes" id="UP000295678"/>
    </source>
</evidence>
<name>A0A4R3M2N0_9HYPH</name>
<evidence type="ECO:0000259" key="2">
    <source>
        <dbReference type="Pfam" id="PF01850"/>
    </source>
</evidence>
<dbReference type="Pfam" id="PF01850">
    <property type="entry name" value="PIN"/>
    <property type="match status" value="1"/>
</dbReference>
<evidence type="ECO:0000313" key="3">
    <source>
        <dbReference type="EMBL" id="TCT05395.1"/>
    </source>
</evidence>
<proteinExistence type="predicted"/>
<dbReference type="InterPro" id="IPR029060">
    <property type="entry name" value="PIN-like_dom_sf"/>
</dbReference>
<reference evidence="3 4" key="1">
    <citation type="submission" date="2019-03" db="EMBL/GenBank/DDBJ databases">
        <title>Genomic Encyclopedia of Type Strains, Phase IV (KMG-IV): sequencing the most valuable type-strain genomes for metagenomic binning, comparative biology and taxonomic classification.</title>
        <authorList>
            <person name="Goeker M."/>
        </authorList>
    </citation>
    <scope>NUCLEOTIDE SEQUENCE [LARGE SCALE GENOMIC DNA]</scope>
    <source>
        <strain evidence="3 4">DSM 19345</strain>
    </source>
</reference>
<dbReference type="EMBL" id="SMAK01000013">
    <property type="protein sequence ID" value="TCT05395.1"/>
    <property type="molecule type" value="Genomic_DNA"/>
</dbReference>
<keyword evidence="4" id="KW-1185">Reference proteome</keyword>
<dbReference type="AlphaFoldDB" id="A0A4R3M2N0"/>
<dbReference type="Gene3D" id="3.40.50.1010">
    <property type="entry name" value="5'-nuclease"/>
    <property type="match status" value="1"/>
</dbReference>
<protein>
    <submittedName>
        <fullName evidence="3">PIN domain-containing protein</fullName>
    </submittedName>
</protein>
<comment type="caution">
    <text evidence="3">The sequence shown here is derived from an EMBL/GenBank/DDBJ whole genome shotgun (WGS) entry which is preliminary data.</text>
</comment>
<feature type="domain" description="PIN" evidence="2">
    <location>
        <begin position="40"/>
        <end position="147"/>
    </location>
</feature>
<dbReference type="InterPro" id="IPR002716">
    <property type="entry name" value="PIN_dom"/>
</dbReference>
<dbReference type="SUPFAM" id="SSF88723">
    <property type="entry name" value="PIN domain-like"/>
    <property type="match status" value="1"/>
</dbReference>
<sequence>MIVAFDASILIYVIDEQAKPPTDPATGNPVDRCRERVTHLLESLQQQNAKIVIPTPALAEVLVRAAKGDPEFLRILSSSKHFRIAPFDERAAVEFAARQAERIAANERAPAATRTKAKFDDQIVAIASVEGATTIYSDDEDIAKLAEGRFGVVQIAAIPLPPESAQGKLPFDTEEQGGSNTRA</sequence>
<dbReference type="OrthoDB" id="5458135at2"/>
<organism evidence="3 4">
    <name type="scientific">Tepidamorphus gemmatus</name>
    <dbReference type="NCBI Taxonomy" id="747076"/>
    <lineage>
        <taxon>Bacteria</taxon>
        <taxon>Pseudomonadati</taxon>
        <taxon>Pseudomonadota</taxon>
        <taxon>Alphaproteobacteria</taxon>
        <taxon>Hyphomicrobiales</taxon>
        <taxon>Tepidamorphaceae</taxon>
        <taxon>Tepidamorphus</taxon>
    </lineage>
</organism>
<accession>A0A4R3M2N0</accession>
<evidence type="ECO:0000256" key="1">
    <source>
        <dbReference type="SAM" id="MobiDB-lite"/>
    </source>
</evidence>
<dbReference type="RefSeq" id="WP_132807678.1">
    <property type="nucleotide sequence ID" value="NZ_SMAK01000013.1"/>
</dbReference>
<dbReference type="Proteomes" id="UP000295678">
    <property type="component" value="Unassembled WGS sequence"/>
</dbReference>
<feature type="region of interest" description="Disordered" evidence="1">
    <location>
        <begin position="162"/>
        <end position="183"/>
    </location>
</feature>